<gene>
    <name evidence="2" type="ORF">TAV2_LOCUS6127</name>
</gene>
<feature type="transmembrane region" description="Helical" evidence="1">
    <location>
        <begin position="57"/>
        <end position="80"/>
    </location>
</feature>
<name>A0AAU9RQ35_THLAR</name>
<dbReference type="AlphaFoldDB" id="A0AAU9RQ35"/>
<organism evidence="2 3">
    <name type="scientific">Thlaspi arvense</name>
    <name type="common">Field penny-cress</name>
    <dbReference type="NCBI Taxonomy" id="13288"/>
    <lineage>
        <taxon>Eukaryota</taxon>
        <taxon>Viridiplantae</taxon>
        <taxon>Streptophyta</taxon>
        <taxon>Embryophyta</taxon>
        <taxon>Tracheophyta</taxon>
        <taxon>Spermatophyta</taxon>
        <taxon>Magnoliopsida</taxon>
        <taxon>eudicotyledons</taxon>
        <taxon>Gunneridae</taxon>
        <taxon>Pentapetalae</taxon>
        <taxon>rosids</taxon>
        <taxon>malvids</taxon>
        <taxon>Brassicales</taxon>
        <taxon>Brassicaceae</taxon>
        <taxon>Thlaspideae</taxon>
        <taxon>Thlaspi</taxon>
    </lineage>
</organism>
<accession>A0AAU9RQ35</accession>
<keyword evidence="1" id="KW-0812">Transmembrane</keyword>
<evidence type="ECO:0000313" key="2">
    <source>
        <dbReference type="EMBL" id="CAH2047295.1"/>
    </source>
</evidence>
<evidence type="ECO:0000313" key="3">
    <source>
        <dbReference type="Proteomes" id="UP000836841"/>
    </source>
</evidence>
<evidence type="ECO:0000256" key="1">
    <source>
        <dbReference type="SAM" id="Phobius"/>
    </source>
</evidence>
<reference evidence="2 3" key="1">
    <citation type="submission" date="2022-03" db="EMBL/GenBank/DDBJ databases">
        <authorList>
            <person name="Nunn A."/>
            <person name="Chopra R."/>
            <person name="Nunn A."/>
            <person name="Contreras Garrido A."/>
        </authorList>
    </citation>
    <scope>NUCLEOTIDE SEQUENCE [LARGE SCALE GENOMIC DNA]</scope>
</reference>
<dbReference type="Proteomes" id="UP000836841">
    <property type="component" value="Chromosome 2"/>
</dbReference>
<sequence>MVADAYFEGAWTLPRGRPTIVNMFTDLLSLHVPVSNNSSNGAFGSFSNSKTWNSLHLLHVVFGLNNVFQIMCFICGLWFVTACQREIVYEIGGSPFQLIVCYVGRVRSQEVLSVFFDYNDISTPVLFKDIIKWVNSFSSNQKIEAHLSAHLPSSNLLLKETNSRLHNSDSKSAVVKEI</sequence>
<dbReference type="EMBL" id="OU466858">
    <property type="protein sequence ID" value="CAH2047295.1"/>
    <property type="molecule type" value="Genomic_DNA"/>
</dbReference>
<keyword evidence="3" id="KW-1185">Reference proteome</keyword>
<feature type="non-terminal residue" evidence="2">
    <location>
        <position position="178"/>
    </location>
</feature>
<proteinExistence type="predicted"/>
<keyword evidence="1" id="KW-0472">Membrane</keyword>
<keyword evidence="1" id="KW-1133">Transmembrane helix</keyword>
<protein>
    <submittedName>
        <fullName evidence="2">Uncharacterized protein</fullName>
    </submittedName>
</protein>